<feature type="chain" id="PRO_5003337411" evidence="13">
    <location>
        <begin position="27"/>
        <end position="1271"/>
    </location>
</feature>
<keyword evidence="11" id="KW-0325">Glycoprotein</keyword>
<dbReference type="SUPFAM" id="SSF52047">
    <property type="entry name" value="RNI-like"/>
    <property type="match status" value="1"/>
</dbReference>
<evidence type="ECO:0000259" key="14">
    <source>
        <dbReference type="Pfam" id="PF08263"/>
    </source>
</evidence>
<dbReference type="InterPro" id="IPR055414">
    <property type="entry name" value="LRR_R13L4/SHOC2-like"/>
</dbReference>
<keyword evidence="17" id="KW-1185">Reference proteome</keyword>
<evidence type="ECO:0000256" key="7">
    <source>
        <dbReference type="ARBA" id="ARBA00022737"/>
    </source>
</evidence>
<dbReference type="InterPro" id="IPR003591">
    <property type="entry name" value="Leu-rich_rpt_typical-subtyp"/>
</dbReference>
<dbReference type="Pfam" id="PF23598">
    <property type="entry name" value="LRR_14"/>
    <property type="match status" value="1"/>
</dbReference>
<dbReference type="eggNOG" id="KOG0619">
    <property type="taxonomic scope" value="Eukaryota"/>
</dbReference>
<feature type="domain" description="Leucine-rich repeat-containing N-terminal plant-type" evidence="14">
    <location>
        <begin position="33"/>
        <end position="71"/>
    </location>
</feature>
<keyword evidence="4" id="KW-0433">Leucine-rich repeat</keyword>
<keyword evidence="7" id="KW-0677">Repeat</keyword>
<keyword evidence="8 12" id="KW-1133">Transmembrane helix</keyword>
<dbReference type="InterPro" id="IPR032675">
    <property type="entry name" value="LRR_dom_sf"/>
</dbReference>
<keyword evidence="9 12" id="KW-0472">Membrane</keyword>
<dbReference type="InterPro" id="IPR001611">
    <property type="entry name" value="Leu-rich_rpt"/>
</dbReference>
<dbReference type="Pfam" id="PF13855">
    <property type="entry name" value="LRR_8"/>
    <property type="match status" value="1"/>
</dbReference>
<dbReference type="FunFam" id="3.80.10.10:FF:000383">
    <property type="entry name" value="Leucine-rich repeat receptor protein kinase EMS1"/>
    <property type="match status" value="1"/>
</dbReference>
<comment type="subcellular location">
    <subcellularLocation>
        <location evidence="1">Cell membrane</location>
        <topology evidence="1">Single-pass type I membrane protein</topology>
    </subcellularLocation>
</comment>
<dbReference type="HOGENOM" id="CLU_000288_18_3_1"/>
<protein>
    <submittedName>
        <fullName evidence="16">Uncharacterized protein</fullName>
    </submittedName>
</protein>
<evidence type="ECO:0000256" key="12">
    <source>
        <dbReference type="SAM" id="Phobius"/>
    </source>
</evidence>
<evidence type="ECO:0000256" key="9">
    <source>
        <dbReference type="ARBA" id="ARBA00023136"/>
    </source>
</evidence>
<evidence type="ECO:0000256" key="11">
    <source>
        <dbReference type="ARBA" id="ARBA00023180"/>
    </source>
</evidence>
<evidence type="ECO:0000313" key="16">
    <source>
        <dbReference type="EMBL" id="CCB47885.1"/>
    </source>
</evidence>
<accession>F6H6P2</accession>
<keyword evidence="6 13" id="KW-0732">Signal</keyword>
<evidence type="ECO:0000256" key="1">
    <source>
        <dbReference type="ARBA" id="ARBA00004251"/>
    </source>
</evidence>
<keyword evidence="10" id="KW-0675">Receptor</keyword>
<dbReference type="InterPro" id="IPR046956">
    <property type="entry name" value="RLP23-like"/>
</dbReference>
<evidence type="ECO:0000256" key="5">
    <source>
        <dbReference type="ARBA" id="ARBA00022692"/>
    </source>
</evidence>
<evidence type="ECO:0000256" key="6">
    <source>
        <dbReference type="ARBA" id="ARBA00022729"/>
    </source>
</evidence>
<dbReference type="EMBL" id="FN595243">
    <property type="protein sequence ID" value="CCB47885.1"/>
    <property type="molecule type" value="Genomic_DNA"/>
</dbReference>
<gene>
    <name evidence="16" type="ordered locus">VIT_16s0050g00200</name>
</gene>
<dbReference type="SMR" id="F6H6P2"/>
<dbReference type="FunFam" id="3.80.10.10:FF:001347">
    <property type="entry name" value="LRR receptor-like serine/threonine-protein kinase GSO2"/>
    <property type="match status" value="1"/>
</dbReference>
<dbReference type="SMART" id="SM00369">
    <property type="entry name" value="LRR_TYP"/>
    <property type="match status" value="9"/>
</dbReference>
<feature type="signal peptide" evidence="13">
    <location>
        <begin position="1"/>
        <end position="26"/>
    </location>
</feature>
<sequence length="1271" mass="142468">MRKLKAILGVLLLWFLCSTILRSCRANNLVCNEKEKQALLSFKHALLHPANQLSSWSIKEDCCGWRGVHCSNVTARVLKLELADMNLGDNQFKGQIPESLGHFKYLEYLDLSSNSFHGPIPTSIGNLSSLRELNLYYNRLNGTLPTSMGRLSNLMALALGHDSLTGAISEAHFTTLSNLKTVQISETSLFFNVKSNWTPPFQLQFLLISSCKIGPKFPAWLQTQKSLSYLDFSASGIEDTAPNWFWKFASYIQQIHLSNNQISGDLLQVVLNNAIIDLSSNCFSGRLPCLSPNVVVLNIANNSFSGPISPFMCQKMNGTSQLEVLDISINALSGEISDCWMHWQSLTHINMGSNNLSGKIPNSMGSLVGLKALSLHNNSFYGDVPSSLENCKVLGLINLSDNKFSGIIPRWIVERTTVMVIHLRTNKFNGIIPPQICQLSSLIVLDLADNSLSGEIPKCLNNFSAMAEGPIRGQYDILYDALEAEYDYESYMESLVLDIKGRESEYKEILKYVRAIDLSSNNLSGSIPVEIFSLSGLQLLNLSCNHLRGMISAKIGGMEYLESLDLSRNHLSGEIPQSIANLTFLSYLNVSYNKFSGKIPSSTQLQSLDPLYFFGNAELCGAPLSKNCTKDEEPQDTNTNEESGEHPEIAWFYIGMGTGFVVGFWGVCGALFFKRSWRHAYFRVLDDMKDRVYVVIALRFTMFKGSQRKREGNGWWWNLKKLGKTFQGAHNLIKLYEAGIVDTAPKWFWKWASHLQTINLDHNQISGDLSQVLLNSTIFSINSNCFTGQLPHLSPNVVALRMSNNSLSGQISSFLCQKMNGRSKLEILYIPYNALSGELPHCLLHWQSLTHLNLGSNNLSGKIPELIGSLFSLKALHLHNNSFSGGIPLSLRNCTFLGLIDFAGNKLTGNIPSWIGERTHLMVLRLRSNEFFGDIPPQICRLSSLIVLDLADNRLSGFIPKCLKNISAMATSPSPIDDKFNALKYHIIYIRYTENILLVIKGRESRYGSILPLVRIVDLSSNNLSGGIPSEIYSLFGLQSLNLSRNNLMGRMPEKIGVIGYLESLDLSNNHLSGEIPQSIINLTFLSHLDLSYNNFSGRIPSSTQLQSFDALDFIGNPELCGAPLLKNCTENENPNPSDENGDGFERSWFYIGMGTGFIVSFWGVCGALLCKRAWRHAYFKFLDNIKDRVYLATVLKLSWLRYHFRRYRINVQGAANRKEWRKEVVVNLKKNMSRVQSILQWRGGKICTQVECTWNCSNLSTLLMFLFIMM</sequence>
<evidence type="ECO:0000256" key="10">
    <source>
        <dbReference type="ARBA" id="ARBA00023170"/>
    </source>
</evidence>
<evidence type="ECO:0000256" key="13">
    <source>
        <dbReference type="SAM" id="SignalP"/>
    </source>
</evidence>
<dbReference type="Pfam" id="PF00560">
    <property type="entry name" value="LRR_1"/>
    <property type="match status" value="10"/>
</dbReference>
<feature type="transmembrane region" description="Helical" evidence="12">
    <location>
        <begin position="1149"/>
        <end position="1170"/>
    </location>
</feature>
<dbReference type="FunFam" id="3.80.10.10:FF:000111">
    <property type="entry name" value="LRR receptor-like serine/threonine-protein kinase ERECTA"/>
    <property type="match status" value="2"/>
</dbReference>
<dbReference type="InterPro" id="IPR013210">
    <property type="entry name" value="LRR_N_plant-typ"/>
</dbReference>
<dbReference type="PaxDb" id="29760-VIT_16s0050g00200.t01"/>
<comment type="similarity">
    <text evidence="2">Belongs to the RLP family.</text>
</comment>
<evidence type="ECO:0000259" key="15">
    <source>
        <dbReference type="Pfam" id="PF23598"/>
    </source>
</evidence>
<evidence type="ECO:0000256" key="4">
    <source>
        <dbReference type="ARBA" id="ARBA00022614"/>
    </source>
</evidence>
<dbReference type="PROSITE" id="PS51450">
    <property type="entry name" value="LRR"/>
    <property type="match status" value="1"/>
</dbReference>
<dbReference type="Pfam" id="PF08263">
    <property type="entry name" value="LRRNT_2"/>
    <property type="match status" value="1"/>
</dbReference>
<feature type="domain" description="Disease resistance R13L4/SHOC-2-like LRR" evidence="15">
    <location>
        <begin position="95"/>
        <end position="233"/>
    </location>
</feature>
<dbReference type="InParanoid" id="F6H6P2"/>
<name>F6H6P2_VITVI</name>
<dbReference type="AlphaFoldDB" id="F6H6P2"/>
<dbReference type="FunFam" id="3.80.10.10:FF:000095">
    <property type="entry name" value="LRR receptor-like serine/threonine-protein kinase GSO1"/>
    <property type="match status" value="2"/>
</dbReference>
<keyword evidence="3" id="KW-1003">Cell membrane</keyword>
<keyword evidence="5 12" id="KW-0812">Transmembrane</keyword>
<dbReference type="PANTHER" id="PTHR48063">
    <property type="entry name" value="LRR RECEPTOR-LIKE KINASE"/>
    <property type="match status" value="1"/>
</dbReference>
<evidence type="ECO:0000256" key="2">
    <source>
        <dbReference type="ARBA" id="ARBA00009592"/>
    </source>
</evidence>
<evidence type="ECO:0000256" key="3">
    <source>
        <dbReference type="ARBA" id="ARBA00022475"/>
    </source>
</evidence>
<dbReference type="PANTHER" id="PTHR48063:SF98">
    <property type="entry name" value="LRR RECEPTOR-LIKE SERINE_THREONINE-PROTEIN KINASE FLS2"/>
    <property type="match status" value="1"/>
</dbReference>
<dbReference type="Proteomes" id="UP000009183">
    <property type="component" value="Chromosome 16"/>
</dbReference>
<organism evidence="16 17">
    <name type="scientific">Vitis vinifera</name>
    <name type="common">Grape</name>
    <dbReference type="NCBI Taxonomy" id="29760"/>
    <lineage>
        <taxon>Eukaryota</taxon>
        <taxon>Viridiplantae</taxon>
        <taxon>Streptophyta</taxon>
        <taxon>Embryophyta</taxon>
        <taxon>Tracheophyta</taxon>
        <taxon>Spermatophyta</taxon>
        <taxon>Magnoliopsida</taxon>
        <taxon>eudicotyledons</taxon>
        <taxon>Gunneridae</taxon>
        <taxon>Pentapetalae</taxon>
        <taxon>rosids</taxon>
        <taxon>Vitales</taxon>
        <taxon>Vitaceae</taxon>
        <taxon>Viteae</taxon>
        <taxon>Vitis</taxon>
    </lineage>
</organism>
<dbReference type="Gene3D" id="3.80.10.10">
    <property type="entry name" value="Ribonuclease Inhibitor"/>
    <property type="match status" value="4"/>
</dbReference>
<dbReference type="GO" id="GO:0005886">
    <property type="term" value="C:plasma membrane"/>
    <property type="evidence" value="ECO:0007669"/>
    <property type="project" value="UniProtKB-SubCell"/>
</dbReference>
<reference evidence="17" key="1">
    <citation type="journal article" date="2007" name="Nature">
        <title>The grapevine genome sequence suggests ancestral hexaploidization in major angiosperm phyla.</title>
        <authorList>
            <consortium name="The French-Italian Public Consortium for Grapevine Genome Characterization."/>
            <person name="Jaillon O."/>
            <person name="Aury J.-M."/>
            <person name="Noel B."/>
            <person name="Policriti A."/>
            <person name="Clepet C."/>
            <person name="Casagrande A."/>
            <person name="Choisne N."/>
            <person name="Aubourg S."/>
            <person name="Vitulo N."/>
            <person name="Jubin C."/>
            <person name="Vezzi A."/>
            <person name="Legeai F."/>
            <person name="Hugueney P."/>
            <person name="Dasilva C."/>
            <person name="Horner D."/>
            <person name="Mica E."/>
            <person name="Jublot D."/>
            <person name="Poulain J."/>
            <person name="Bruyere C."/>
            <person name="Billault A."/>
            <person name="Segurens B."/>
            <person name="Gouyvenoux M."/>
            <person name="Ugarte E."/>
            <person name="Cattonaro F."/>
            <person name="Anthouard V."/>
            <person name="Vico V."/>
            <person name="Del Fabbro C."/>
            <person name="Alaux M."/>
            <person name="Di Gaspero G."/>
            <person name="Dumas V."/>
            <person name="Felice N."/>
            <person name="Paillard S."/>
            <person name="Juman I."/>
            <person name="Moroldo M."/>
            <person name="Scalabrin S."/>
            <person name="Canaguier A."/>
            <person name="Le Clainche I."/>
            <person name="Malacrida G."/>
            <person name="Durand E."/>
            <person name="Pesole G."/>
            <person name="Laucou V."/>
            <person name="Chatelet P."/>
            <person name="Merdinoglu D."/>
            <person name="Delledonne M."/>
            <person name="Pezzotti M."/>
            <person name="Lecharny A."/>
            <person name="Scarpelli C."/>
            <person name="Artiguenave F."/>
            <person name="Pe M.E."/>
            <person name="Valle G."/>
            <person name="Morgante M."/>
            <person name="Caboche M."/>
            <person name="Adam-Blondon A.-F."/>
            <person name="Weissenbach J."/>
            <person name="Quetier F."/>
            <person name="Wincker P."/>
        </authorList>
    </citation>
    <scope>NUCLEOTIDE SEQUENCE [LARGE SCALE GENOMIC DNA]</scope>
    <source>
        <strain evidence="17">cv. Pinot noir / PN40024</strain>
    </source>
</reference>
<dbReference type="STRING" id="29760.F6H6P2"/>
<evidence type="ECO:0000313" key="17">
    <source>
        <dbReference type="Proteomes" id="UP000009183"/>
    </source>
</evidence>
<evidence type="ECO:0000256" key="8">
    <source>
        <dbReference type="ARBA" id="ARBA00022989"/>
    </source>
</evidence>
<dbReference type="SUPFAM" id="SSF52058">
    <property type="entry name" value="L domain-like"/>
    <property type="match status" value="2"/>
</dbReference>
<proteinExistence type="inferred from homology"/>